<dbReference type="GO" id="GO:0016788">
    <property type="term" value="F:hydrolase activity, acting on ester bonds"/>
    <property type="evidence" value="ECO:0007669"/>
    <property type="project" value="InterPro"/>
</dbReference>
<dbReference type="STRING" id="35608.A0A2U1P0F8"/>
<dbReference type="InterPro" id="IPR036514">
    <property type="entry name" value="SGNH_hydro_sf"/>
</dbReference>
<feature type="signal peptide" evidence="2">
    <location>
        <begin position="1"/>
        <end position="22"/>
    </location>
</feature>
<dbReference type="PANTHER" id="PTHR45642:SF90">
    <property type="entry name" value="GDSL LIPASE_ESTERASE, SGNH HYDROLASE SUPERFAMILY"/>
    <property type="match status" value="1"/>
</dbReference>
<keyword evidence="2" id="KW-0732">Signal</keyword>
<dbReference type="PANTHER" id="PTHR45642">
    <property type="entry name" value="GDSL ESTERASE/LIPASE EXL3"/>
    <property type="match status" value="1"/>
</dbReference>
<name>A0A2U1P0F8_ARTAN</name>
<evidence type="ECO:0000256" key="1">
    <source>
        <dbReference type="ARBA" id="ARBA00008668"/>
    </source>
</evidence>
<dbReference type="Proteomes" id="UP000245207">
    <property type="component" value="Unassembled WGS sequence"/>
</dbReference>
<keyword evidence="4" id="KW-1185">Reference proteome</keyword>
<keyword evidence="3" id="KW-0378">Hydrolase</keyword>
<accession>A0A2U1P0F8</accession>
<dbReference type="InterPro" id="IPR001087">
    <property type="entry name" value="GDSL"/>
</dbReference>
<organism evidence="3 4">
    <name type="scientific">Artemisia annua</name>
    <name type="common">Sweet wormwood</name>
    <dbReference type="NCBI Taxonomy" id="35608"/>
    <lineage>
        <taxon>Eukaryota</taxon>
        <taxon>Viridiplantae</taxon>
        <taxon>Streptophyta</taxon>
        <taxon>Embryophyta</taxon>
        <taxon>Tracheophyta</taxon>
        <taxon>Spermatophyta</taxon>
        <taxon>Magnoliopsida</taxon>
        <taxon>eudicotyledons</taxon>
        <taxon>Gunneridae</taxon>
        <taxon>Pentapetalae</taxon>
        <taxon>asterids</taxon>
        <taxon>campanulids</taxon>
        <taxon>Asterales</taxon>
        <taxon>Asteraceae</taxon>
        <taxon>Asteroideae</taxon>
        <taxon>Anthemideae</taxon>
        <taxon>Artemisiinae</taxon>
        <taxon>Artemisia</taxon>
    </lineage>
</organism>
<evidence type="ECO:0000313" key="3">
    <source>
        <dbReference type="EMBL" id="PWA79218.1"/>
    </source>
</evidence>
<evidence type="ECO:0000256" key="2">
    <source>
        <dbReference type="SAM" id="SignalP"/>
    </source>
</evidence>
<dbReference type="Pfam" id="PF00657">
    <property type="entry name" value="Lipase_GDSL"/>
    <property type="match status" value="1"/>
</dbReference>
<dbReference type="AlphaFoldDB" id="A0A2U1P0F8"/>
<comment type="caution">
    <text evidence="3">The sequence shown here is derived from an EMBL/GenBank/DDBJ whole genome shotgun (WGS) entry which is preliminary data.</text>
</comment>
<proteinExistence type="inferred from homology"/>
<dbReference type="OrthoDB" id="1600564at2759"/>
<comment type="similarity">
    <text evidence="1">Belongs to the 'GDSL' lipolytic enzyme family.</text>
</comment>
<evidence type="ECO:0000313" key="4">
    <source>
        <dbReference type="Proteomes" id="UP000245207"/>
    </source>
</evidence>
<dbReference type="EMBL" id="PKPP01001886">
    <property type="protein sequence ID" value="PWA79218.1"/>
    <property type="molecule type" value="Genomic_DNA"/>
</dbReference>
<gene>
    <name evidence="3" type="ORF">CTI12_AA208280</name>
</gene>
<sequence length="200" mass="21715">MSTTKFSLLSLLLIISLKYSYSQKNNTVSAVFVFGDSTVDPGNNNYLVTISKGNFPPYGRDFANHEPTGRFSNGRLVPDIYADFLGVKKNVPPYLDPSLTIEDLMTGVSFASAGAGFDPLTSKLGVILLKLYLSLTANRGSGTKPWARIIKLHSRLVDKGIDIGGRLTKRPIGGTMVFGIGIGVERFGLVLNNANLRISW</sequence>
<reference evidence="3 4" key="1">
    <citation type="journal article" date="2018" name="Mol. Plant">
        <title>The genome of Artemisia annua provides insight into the evolution of Asteraceae family and artemisinin biosynthesis.</title>
        <authorList>
            <person name="Shen Q."/>
            <person name="Zhang L."/>
            <person name="Liao Z."/>
            <person name="Wang S."/>
            <person name="Yan T."/>
            <person name="Shi P."/>
            <person name="Liu M."/>
            <person name="Fu X."/>
            <person name="Pan Q."/>
            <person name="Wang Y."/>
            <person name="Lv Z."/>
            <person name="Lu X."/>
            <person name="Zhang F."/>
            <person name="Jiang W."/>
            <person name="Ma Y."/>
            <person name="Chen M."/>
            <person name="Hao X."/>
            <person name="Li L."/>
            <person name="Tang Y."/>
            <person name="Lv G."/>
            <person name="Zhou Y."/>
            <person name="Sun X."/>
            <person name="Brodelius P.E."/>
            <person name="Rose J.K.C."/>
            <person name="Tang K."/>
        </authorList>
    </citation>
    <scope>NUCLEOTIDE SEQUENCE [LARGE SCALE GENOMIC DNA]</scope>
    <source>
        <strain evidence="4">cv. Huhao1</strain>
        <tissue evidence="3">Leaf</tissue>
    </source>
</reference>
<protein>
    <submittedName>
        <fullName evidence="3">SGNH hydrolase-type esterase domain-containing protein</fullName>
    </submittedName>
</protein>
<feature type="chain" id="PRO_5015751067" evidence="2">
    <location>
        <begin position="23"/>
        <end position="200"/>
    </location>
</feature>
<dbReference type="Gene3D" id="3.40.50.1110">
    <property type="entry name" value="SGNH hydrolase"/>
    <property type="match status" value="1"/>
</dbReference>
<dbReference type="InterPro" id="IPR050592">
    <property type="entry name" value="GDSL_lipolytic_enzyme"/>
</dbReference>